<keyword evidence="1" id="KW-0808">Transferase</keyword>
<accession>A0A1I5CV84</accession>
<dbReference type="OrthoDB" id="9813383at2"/>
<dbReference type="PANTHER" id="PTHR43235">
    <property type="entry name" value="GLUTAMINE AMIDOTRANSFERASE PB2B2.05-RELATED"/>
    <property type="match status" value="1"/>
</dbReference>
<dbReference type="CDD" id="cd01745">
    <property type="entry name" value="GATase1_2"/>
    <property type="match status" value="1"/>
</dbReference>
<dbReference type="GO" id="GO:0016740">
    <property type="term" value="F:transferase activity"/>
    <property type="evidence" value="ECO:0007669"/>
    <property type="project" value="UniProtKB-KW"/>
</dbReference>
<proteinExistence type="predicted"/>
<dbReference type="Proteomes" id="UP000198806">
    <property type="component" value="Unassembled WGS sequence"/>
</dbReference>
<gene>
    <name evidence="1" type="ORF">SAMN04489757_10434</name>
</gene>
<evidence type="ECO:0000313" key="2">
    <source>
        <dbReference type="Proteomes" id="UP000198806"/>
    </source>
</evidence>
<dbReference type="RefSeq" id="WP_091684355.1">
    <property type="nucleotide sequence ID" value="NZ_BAABFM010000079.1"/>
</dbReference>
<sequence>MKKPIIGLTPQYDYEKNRIWVGPNYLEAIYAFGGIPIMLPLHTDKESLKTAASVCDGFLFTGGPDISPFRYQEEAIAQCGVVVPERDKMEEDLFSGIIDTDKPVLGICRGMQIMNVFLGGNLYQDLSAQFSPPVQLAHSQTSGNSVLSHYVIIENGSLLHYINPKEYIQVNSFHHQAIKDLAPCLKSAGKATDSLIEAIYHPDKKFFLGVQWHPEHLFKTNEDAANLFKEFIKACN</sequence>
<dbReference type="PANTHER" id="PTHR43235:SF1">
    <property type="entry name" value="GLUTAMINE AMIDOTRANSFERASE PB2B2.05-RELATED"/>
    <property type="match status" value="1"/>
</dbReference>
<protein>
    <submittedName>
        <fullName evidence="1">Putative glutamine amidotransferase</fullName>
    </submittedName>
</protein>
<dbReference type="InterPro" id="IPR044668">
    <property type="entry name" value="PuuD-like"/>
</dbReference>
<dbReference type="GO" id="GO:0033969">
    <property type="term" value="F:gamma-glutamyl-gamma-aminobutyrate hydrolase activity"/>
    <property type="evidence" value="ECO:0007669"/>
    <property type="project" value="TreeGrafter"/>
</dbReference>
<dbReference type="GO" id="GO:0005829">
    <property type="term" value="C:cytosol"/>
    <property type="evidence" value="ECO:0007669"/>
    <property type="project" value="TreeGrafter"/>
</dbReference>
<dbReference type="STRING" id="1527.SAMN04489757_10434"/>
<name>A0A1I5CV84_9FIRM</name>
<dbReference type="AlphaFoldDB" id="A0A1I5CV84"/>
<dbReference type="InterPro" id="IPR011697">
    <property type="entry name" value="Peptidase_C26"/>
</dbReference>
<keyword evidence="1" id="KW-0315">Glutamine amidotransferase</keyword>
<dbReference type="Pfam" id="PF07722">
    <property type="entry name" value="Peptidase_C26"/>
    <property type="match status" value="1"/>
</dbReference>
<evidence type="ECO:0000313" key="1">
    <source>
        <dbReference type="EMBL" id="SFN90776.1"/>
    </source>
</evidence>
<dbReference type="InterPro" id="IPR029062">
    <property type="entry name" value="Class_I_gatase-like"/>
</dbReference>
<dbReference type="SUPFAM" id="SSF52317">
    <property type="entry name" value="Class I glutamine amidotransferase-like"/>
    <property type="match status" value="1"/>
</dbReference>
<keyword evidence="2" id="KW-1185">Reference proteome</keyword>
<dbReference type="EMBL" id="FOWD01000004">
    <property type="protein sequence ID" value="SFN90776.1"/>
    <property type="molecule type" value="Genomic_DNA"/>
</dbReference>
<reference evidence="1 2" key="1">
    <citation type="submission" date="2016-10" db="EMBL/GenBank/DDBJ databases">
        <authorList>
            <person name="de Groot N.N."/>
        </authorList>
    </citation>
    <scope>NUCLEOTIDE SEQUENCE [LARGE SCALE GENOMIC DNA]</scope>
    <source>
        <strain evidence="1 2">DSM 1283</strain>
    </source>
</reference>
<dbReference type="PROSITE" id="PS51273">
    <property type="entry name" value="GATASE_TYPE_1"/>
    <property type="match status" value="1"/>
</dbReference>
<dbReference type="Gene3D" id="3.40.50.880">
    <property type="match status" value="1"/>
</dbReference>
<organism evidence="1 2">
    <name type="scientific">Anaerocolumna aminovalerica</name>
    <dbReference type="NCBI Taxonomy" id="1527"/>
    <lineage>
        <taxon>Bacteria</taxon>
        <taxon>Bacillati</taxon>
        <taxon>Bacillota</taxon>
        <taxon>Clostridia</taxon>
        <taxon>Lachnospirales</taxon>
        <taxon>Lachnospiraceae</taxon>
        <taxon>Anaerocolumna</taxon>
    </lineage>
</organism>
<dbReference type="GO" id="GO:0006598">
    <property type="term" value="P:polyamine catabolic process"/>
    <property type="evidence" value="ECO:0007669"/>
    <property type="project" value="TreeGrafter"/>
</dbReference>